<evidence type="ECO:0000256" key="5">
    <source>
        <dbReference type="ARBA" id="ARBA00023136"/>
    </source>
</evidence>
<dbReference type="PANTHER" id="PTHR30618:SF2">
    <property type="entry name" value="ALLANTOIN PERMEASE-RELATED"/>
    <property type="match status" value="1"/>
</dbReference>
<feature type="transmembrane region" description="Helical" evidence="6">
    <location>
        <begin position="522"/>
        <end position="541"/>
    </location>
</feature>
<feature type="transmembrane region" description="Helical" evidence="6">
    <location>
        <begin position="236"/>
        <end position="254"/>
    </location>
</feature>
<dbReference type="Pfam" id="PF02133">
    <property type="entry name" value="Transp_cyt_pur"/>
    <property type="match status" value="1"/>
</dbReference>
<keyword evidence="4 6" id="KW-1133">Transmembrane helix</keyword>
<dbReference type="NCBIfam" id="TIGR00800">
    <property type="entry name" value="ncs1"/>
    <property type="match status" value="1"/>
</dbReference>
<feature type="transmembrane region" description="Helical" evidence="6">
    <location>
        <begin position="313"/>
        <end position="336"/>
    </location>
</feature>
<evidence type="ECO:0000256" key="2">
    <source>
        <dbReference type="ARBA" id="ARBA00008974"/>
    </source>
</evidence>
<dbReference type="AlphaFoldDB" id="A0A9W4TVZ5"/>
<evidence type="ECO:0008006" key="9">
    <source>
        <dbReference type="Google" id="ProtNLM"/>
    </source>
</evidence>
<dbReference type="CDD" id="cd11482">
    <property type="entry name" value="SLC-NCS1sbd_NRT1-like"/>
    <property type="match status" value="1"/>
</dbReference>
<reference evidence="7" key="1">
    <citation type="submission" date="2022-12" db="EMBL/GenBank/DDBJ databases">
        <authorList>
            <person name="Brejova B."/>
        </authorList>
    </citation>
    <scope>NUCLEOTIDE SEQUENCE</scope>
</reference>
<dbReference type="GO" id="GO:0015205">
    <property type="term" value="F:nucleobase transmembrane transporter activity"/>
    <property type="evidence" value="ECO:0007669"/>
    <property type="project" value="TreeGrafter"/>
</dbReference>
<proteinExistence type="inferred from homology"/>
<dbReference type="InterPro" id="IPR045225">
    <property type="entry name" value="Uracil/uridine/allantoin_perm"/>
</dbReference>
<feature type="transmembrane region" description="Helical" evidence="6">
    <location>
        <begin position="491"/>
        <end position="510"/>
    </location>
</feature>
<evidence type="ECO:0000256" key="6">
    <source>
        <dbReference type="SAM" id="Phobius"/>
    </source>
</evidence>
<feature type="transmembrane region" description="Helical" evidence="6">
    <location>
        <begin position="406"/>
        <end position="424"/>
    </location>
</feature>
<evidence type="ECO:0000256" key="1">
    <source>
        <dbReference type="ARBA" id="ARBA00004141"/>
    </source>
</evidence>
<feature type="transmembrane region" description="Helical" evidence="6">
    <location>
        <begin position="207"/>
        <end position="224"/>
    </location>
</feature>
<feature type="transmembrane region" description="Helical" evidence="6">
    <location>
        <begin position="365"/>
        <end position="385"/>
    </location>
</feature>
<dbReference type="GO" id="GO:0005886">
    <property type="term" value="C:plasma membrane"/>
    <property type="evidence" value="ECO:0007669"/>
    <property type="project" value="TreeGrafter"/>
</dbReference>
<evidence type="ECO:0000256" key="3">
    <source>
        <dbReference type="ARBA" id="ARBA00022692"/>
    </source>
</evidence>
<evidence type="ECO:0000313" key="8">
    <source>
        <dbReference type="Proteomes" id="UP001152885"/>
    </source>
</evidence>
<comment type="similarity">
    <text evidence="2">Belongs to the purine-cytosine permease (2.A.39) family.</text>
</comment>
<dbReference type="Proteomes" id="UP001152885">
    <property type="component" value="Unassembled WGS sequence"/>
</dbReference>
<feature type="transmembrane region" description="Helical" evidence="6">
    <location>
        <begin position="274"/>
        <end position="293"/>
    </location>
</feature>
<dbReference type="InterPro" id="IPR012681">
    <property type="entry name" value="NCS1"/>
</dbReference>
<organism evidence="7 8">
    <name type="scientific">Candida verbasci</name>
    <dbReference type="NCBI Taxonomy" id="1227364"/>
    <lineage>
        <taxon>Eukaryota</taxon>
        <taxon>Fungi</taxon>
        <taxon>Dikarya</taxon>
        <taxon>Ascomycota</taxon>
        <taxon>Saccharomycotina</taxon>
        <taxon>Pichiomycetes</taxon>
        <taxon>Debaryomycetaceae</taxon>
        <taxon>Candida/Lodderomyces clade</taxon>
        <taxon>Candida</taxon>
    </lineage>
</organism>
<evidence type="ECO:0000313" key="7">
    <source>
        <dbReference type="EMBL" id="CAI5758688.1"/>
    </source>
</evidence>
<feature type="transmembrane region" description="Helical" evidence="6">
    <location>
        <begin position="112"/>
        <end position="132"/>
    </location>
</feature>
<evidence type="ECO:0000256" key="4">
    <source>
        <dbReference type="ARBA" id="ARBA00022989"/>
    </source>
</evidence>
<dbReference type="PANTHER" id="PTHR30618">
    <property type="entry name" value="NCS1 FAMILY PURINE/PYRIMIDINE TRANSPORTER"/>
    <property type="match status" value="1"/>
</dbReference>
<dbReference type="OrthoDB" id="2018619at2759"/>
<dbReference type="FunFam" id="1.10.4160.10:FF:000001">
    <property type="entry name" value="Uracil permease, putative"/>
    <property type="match status" value="1"/>
</dbReference>
<comment type="caution">
    <text evidence="7">The sequence shown here is derived from an EMBL/GenBank/DDBJ whole genome shotgun (WGS) entry which is preliminary data.</text>
</comment>
<feature type="transmembrane region" description="Helical" evidence="6">
    <location>
        <begin position="436"/>
        <end position="455"/>
    </location>
</feature>
<keyword evidence="3 6" id="KW-0812">Transmembrane</keyword>
<accession>A0A9W4TVZ5</accession>
<dbReference type="Gene3D" id="1.10.4160.10">
    <property type="entry name" value="Hydantoin permease"/>
    <property type="match status" value="1"/>
</dbReference>
<feature type="transmembrane region" description="Helical" evidence="6">
    <location>
        <begin position="138"/>
        <end position="158"/>
    </location>
</feature>
<keyword evidence="5 6" id="KW-0472">Membrane</keyword>
<comment type="subcellular location">
    <subcellularLocation>
        <location evidence="1">Membrane</location>
        <topology evidence="1">Multi-pass membrane protein</topology>
    </subcellularLocation>
</comment>
<protein>
    <recommendedName>
        <fullName evidence="9">Uracil permease</fullName>
    </recommendedName>
</protein>
<gene>
    <name evidence="7" type="ORF">CANVERA_P3200</name>
</gene>
<keyword evidence="8" id="KW-1185">Reference proteome</keyword>
<name>A0A9W4TVZ5_9ASCO</name>
<dbReference type="InterPro" id="IPR001248">
    <property type="entry name" value="Pur-cyt_permease"/>
</dbReference>
<dbReference type="EMBL" id="CANTUO010000003">
    <property type="protein sequence ID" value="CAI5758688.1"/>
    <property type="molecule type" value="Genomic_DNA"/>
</dbReference>
<sequence length="600" mass="67531">MNKSDQSGKDGNSQIEVEELSKISSDNINENEQPKSLWQRIVKTLEVQPKGELSTAQMFLYNHDLRPVEEARRQWSWYNYVFFWIADSFNINTWQIAATGIQSGGMNWWQTWLSVWLGYGLCGIFVSIASRVGIMYHISFPVAVRSSFGIYGSLWPVINRIVMSLIWYAVQTAVAGPTFQLMIWSIFGKNVPKNISDTISDPDLTTFQFLGIFLFWLFQLPFIWLPPHKIRHIFTVKAYVVPVAGVAFLVWTIVKAGGIGPVVHQKAKVGGSALAWAFIESTMNALANFATLITNAPDFSRFANQPSIGMKYFVYTLSIPISFSITSLIGILVTSASEHMYGEAMWSPLDVLFKFLDDYTPGNRAGVFFISAAFALAQLGTNLSANSLSFGTDCTALLPRFINIRRGGYICGLLAIAVCPWKLISTSSKFTTYLSSYSVFLSSIAGVVACDYYYLRRGYLKLTHLYSFKAPEDKSMDSIYKYNKIGCNWRAYTAYICGILPNIVGFVGATETHKVPIGATEVYRLNFFMGFCSAFLIYAILNYLSPIDTAKPDVGPFEKGWYEEWADVELFEEELVGHEVHEGFERFEIESNSSRLTKKS</sequence>